<gene>
    <name evidence="14" type="ORF">BN860_03928g</name>
</gene>
<evidence type="ECO:0000256" key="8">
    <source>
        <dbReference type="RuleBase" id="RU004447"/>
    </source>
</evidence>
<dbReference type="InterPro" id="IPR032632">
    <property type="entry name" value="Peptidase_M16_M"/>
</dbReference>
<keyword evidence="7" id="KW-0482">Metalloprotease</keyword>
<evidence type="ECO:0000313" key="14">
    <source>
        <dbReference type="EMBL" id="CDF90823.1"/>
    </source>
</evidence>
<evidence type="ECO:0000256" key="2">
    <source>
        <dbReference type="ARBA" id="ARBA00007261"/>
    </source>
</evidence>
<evidence type="ECO:0000259" key="13">
    <source>
        <dbReference type="Pfam" id="PF22456"/>
    </source>
</evidence>
<dbReference type="PANTHER" id="PTHR43690">
    <property type="entry name" value="NARDILYSIN"/>
    <property type="match status" value="1"/>
</dbReference>
<accession>A0A8J2X9I2</accession>
<dbReference type="InterPro" id="IPR007863">
    <property type="entry name" value="Peptidase_M16_C"/>
</dbReference>
<dbReference type="OrthoDB" id="952271at2759"/>
<dbReference type="PANTHER" id="PTHR43690:SF18">
    <property type="entry name" value="INSULIN-DEGRADING ENZYME-RELATED"/>
    <property type="match status" value="1"/>
</dbReference>
<dbReference type="Proteomes" id="UP000019375">
    <property type="component" value="Unassembled WGS sequence"/>
</dbReference>
<dbReference type="SUPFAM" id="SSF63411">
    <property type="entry name" value="LuxS/MPP-like metallohydrolase"/>
    <property type="match status" value="4"/>
</dbReference>
<dbReference type="GO" id="GO:0005739">
    <property type="term" value="C:mitochondrion"/>
    <property type="evidence" value="ECO:0007669"/>
    <property type="project" value="TreeGrafter"/>
</dbReference>
<sequence length="1189" mass="135774">MSVKHLKYYDVPFLTPFSFEGRAHKLCKLPNGILTLLISDPTENSSACSLTVATGSHNDPIEVPGLAHLCEHMVLAAGSRKYPDPGLYHEKILKNGGSQNAFTTGEQTTFYFQLPNIYHSLERGFEEALDIFGSFFEEPLFNSTIINKETYAIESEHGLNTSTNSKIFYHGVRLLANENHPFNRFSTGNISTLSSIPHLKGLNLKSQLHEYFKENYCATKMTLCLRGPQSIHSLARLAANNFSQIRMHPSQGRFSPPRSPTKWRKSPCEEQKDVTLEKMRILRGTWLPKYHGNLCFMPDQEQKVLFIKSSKNPMVRFVFPAVEKSTRFTSKDLKLMTHFWPELLGDDSHGSFSHWLTKRNWITCCYAFVSEIATGNSSLILELDLTKSGFQNIPYIVKILLKQIVPAFSQKFTLELARFLSEQNCIDLIRFLYQSAEISPMEECAKLSCLLQDDLEAIDPACIFRGFPMLIDIKNQTIGNYGENKESDNWWIGQAIKFQNFLKQFMTLSNMRMIILGDITESTLGFTHSDLITDVFYEFEYCKRKHVTNPKEELVTDYSFTIPPPNCFIPSWAGSYPHLKNMLIESSAKSQSVPLSCTIQNTAHKAIPHLASQNSNHEMWVLPDEDDVSLHLKCIVSFEIFALDLEASPQSTMNLEILGQIISISLLPQIYPSLKLGFTCELIPSKKGDVRLRFTICGFSEQLITVVKFIIEIIRKISEDPSFPSKETFRRARILVRNNYERAADENCANIGSIGLYIVLEKYMWSLEDRLDALEEIDLFSLKKFCASFIESTKYLSLFVQGDLSCADELNSYLHRNFTQHLGGGIYETCGKNFLIKTTKILEPGTNLCVQHDGQKDDPNNSIVYFIQTGHRNDKDAFTLSSFTAFLLSLTLTKELRTKRQVGYLVTGGLRLLSDSIGLHITIMSSGSPLDLETKIDQYLWYLESQIEKLTEEEFRKEYVRVYLRLLDGNCSGDVNESSGPTDLLSELVANVQMGDSEILASPTMKRHRRLQNQIIQEQYNFSTQGESIDCHLLTNMPLKQYLEFFRTYITVNSTKRSKISIMIACSMAEKEIINRKIFLQLETFLKVKGFAIPVDDLQKIVERSKGKPKNLALELYSSFHARNEARRLCSVVLAELFKMLAMSLRHRYGNLSRDDTSRKDSQEWNSNVKSALELRVIEDINLFKRVQL</sequence>
<evidence type="ECO:0000256" key="4">
    <source>
        <dbReference type="ARBA" id="ARBA00022723"/>
    </source>
</evidence>
<reference evidence="15" key="1">
    <citation type="journal article" date="2013" name="Genome Announc.">
        <title>Genome sequence of the food spoilage yeast Zygosaccharomyces bailii CLIB 213(T).</title>
        <authorList>
            <person name="Galeote V."/>
            <person name="Bigey F."/>
            <person name="Devillers H."/>
            <person name="Neuveglise C."/>
            <person name="Dequin S."/>
        </authorList>
    </citation>
    <scope>NUCLEOTIDE SEQUENCE [LARGE SCALE GENOMIC DNA]</scope>
    <source>
        <strain evidence="15">CLIB 213 / ATCC 58445 / CBS 680 / CCRC 21525 / NBRC 1098 / NCYC 1416 / NRRL Y-2227</strain>
    </source>
</reference>
<evidence type="ECO:0000256" key="7">
    <source>
        <dbReference type="ARBA" id="ARBA00023049"/>
    </source>
</evidence>
<keyword evidence="6" id="KW-0862">Zinc</keyword>
<protein>
    <submittedName>
        <fullName evidence="14">ZYBA0S08-03928g1_1</fullName>
    </submittedName>
</protein>
<keyword evidence="5" id="KW-0378">Hydrolase</keyword>
<feature type="domain" description="Peptidase M16 C-terminal" evidence="11">
    <location>
        <begin position="207"/>
        <end position="404"/>
    </location>
</feature>
<evidence type="ECO:0000259" key="11">
    <source>
        <dbReference type="Pfam" id="PF05193"/>
    </source>
</evidence>
<name>A0A8J2X9I2_ZYGB2</name>
<dbReference type="InterPro" id="IPR054734">
    <property type="entry name" value="PqqF-like_C_4"/>
</dbReference>
<dbReference type="FunFam" id="3.30.830.10:FF:000012">
    <property type="entry name" value="Protease 3"/>
    <property type="match status" value="1"/>
</dbReference>
<dbReference type="AlphaFoldDB" id="A0A8J2X9I2"/>
<keyword evidence="4" id="KW-0479">Metal-binding</keyword>
<dbReference type="Pfam" id="PF22456">
    <property type="entry name" value="PqqF-like_C_4"/>
    <property type="match status" value="1"/>
</dbReference>
<evidence type="ECO:0000256" key="3">
    <source>
        <dbReference type="ARBA" id="ARBA00022670"/>
    </source>
</evidence>
<evidence type="ECO:0000256" key="9">
    <source>
        <dbReference type="SAM" id="MobiDB-lite"/>
    </source>
</evidence>
<dbReference type="GO" id="GO:0005829">
    <property type="term" value="C:cytosol"/>
    <property type="evidence" value="ECO:0007669"/>
    <property type="project" value="TreeGrafter"/>
</dbReference>
<evidence type="ECO:0000259" key="10">
    <source>
        <dbReference type="Pfam" id="PF00675"/>
    </source>
</evidence>
<dbReference type="Pfam" id="PF00675">
    <property type="entry name" value="Peptidase_M16"/>
    <property type="match status" value="1"/>
</dbReference>
<dbReference type="PROSITE" id="PS00143">
    <property type="entry name" value="INSULINASE"/>
    <property type="match status" value="1"/>
</dbReference>
<comment type="cofactor">
    <cofactor evidence="1">
        <name>Zn(2+)</name>
        <dbReference type="ChEBI" id="CHEBI:29105"/>
    </cofactor>
</comment>
<dbReference type="InterPro" id="IPR011765">
    <property type="entry name" value="Pept_M16_N"/>
</dbReference>
<dbReference type="GO" id="GO:0046872">
    <property type="term" value="F:metal ion binding"/>
    <property type="evidence" value="ECO:0007669"/>
    <property type="project" value="UniProtKB-KW"/>
</dbReference>
<feature type="domain" description="Coenzyme PQQ synthesis protein F-like C-terminal lobe" evidence="13">
    <location>
        <begin position="890"/>
        <end position="959"/>
    </location>
</feature>
<dbReference type="InterPro" id="IPR001431">
    <property type="entry name" value="Pept_M16_Zn_BS"/>
</dbReference>
<proteinExistence type="inferred from homology"/>
<dbReference type="EMBL" id="HG316461">
    <property type="protein sequence ID" value="CDF90823.1"/>
    <property type="molecule type" value="Genomic_DNA"/>
</dbReference>
<evidence type="ECO:0000259" key="12">
    <source>
        <dbReference type="Pfam" id="PF16187"/>
    </source>
</evidence>
<keyword evidence="15" id="KW-1185">Reference proteome</keyword>
<organism evidence="14 15">
    <name type="scientific">Zygosaccharomyces bailii (strain CLIB 213 / ATCC 58445 / CBS 680 / BCRC 21525 / NBRC 1098 / NCYC 1416 / NRRL Y-2227)</name>
    <dbReference type="NCBI Taxonomy" id="1333698"/>
    <lineage>
        <taxon>Eukaryota</taxon>
        <taxon>Fungi</taxon>
        <taxon>Dikarya</taxon>
        <taxon>Ascomycota</taxon>
        <taxon>Saccharomycotina</taxon>
        <taxon>Saccharomycetes</taxon>
        <taxon>Saccharomycetales</taxon>
        <taxon>Saccharomycetaceae</taxon>
        <taxon>Zygosaccharomyces</taxon>
    </lineage>
</organism>
<dbReference type="Gene3D" id="3.30.830.10">
    <property type="entry name" value="Metalloenzyme, LuxS/M16 peptidase-like"/>
    <property type="match status" value="4"/>
</dbReference>
<dbReference type="InterPro" id="IPR011249">
    <property type="entry name" value="Metalloenz_LuxS/M16"/>
</dbReference>
<feature type="domain" description="Peptidase M16 N-terminal" evidence="10">
    <location>
        <begin position="36"/>
        <end position="157"/>
    </location>
</feature>
<keyword evidence="3" id="KW-0645">Protease</keyword>
<evidence type="ECO:0000256" key="1">
    <source>
        <dbReference type="ARBA" id="ARBA00001947"/>
    </source>
</evidence>
<feature type="region of interest" description="Disordered" evidence="9">
    <location>
        <begin position="248"/>
        <end position="267"/>
    </location>
</feature>
<evidence type="ECO:0000313" key="15">
    <source>
        <dbReference type="Proteomes" id="UP000019375"/>
    </source>
</evidence>
<dbReference type="GO" id="GO:0043171">
    <property type="term" value="P:peptide catabolic process"/>
    <property type="evidence" value="ECO:0007669"/>
    <property type="project" value="TreeGrafter"/>
</dbReference>
<evidence type="ECO:0000256" key="6">
    <source>
        <dbReference type="ARBA" id="ARBA00022833"/>
    </source>
</evidence>
<dbReference type="InterPro" id="IPR050626">
    <property type="entry name" value="Peptidase_M16"/>
</dbReference>
<dbReference type="Pfam" id="PF16187">
    <property type="entry name" value="Peptidase_M16_M"/>
    <property type="match status" value="1"/>
</dbReference>
<evidence type="ECO:0000256" key="5">
    <source>
        <dbReference type="ARBA" id="ARBA00022801"/>
    </source>
</evidence>
<feature type="domain" description="Peptidase M16 middle/third" evidence="12">
    <location>
        <begin position="500"/>
        <end position="773"/>
    </location>
</feature>
<comment type="similarity">
    <text evidence="2 8">Belongs to the peptidase M16 family.</text>
</comment>
<dbReference type="Pfam" id="PF05193">
    <property type="entry name" value="Peptidase_M16_C"/>
    <property type="match status" value="1"/>
</dbReference>
<dbReference type="GO" id="GO:0051603">
    <property type="term" value="P:proteolysis involved in protein catabolic process"/>
    <property type="evidence" value="ECO:0007669"/>
    <property type="project" value="TreeGrafter"/>
</dbReference>
<dbReference type="GO" id="GO:0004222">
    <property type="term" value="F:metalloendopeptidase activity"/>
    <property type="evidence" value="ECO:0007669"/>
    <property type="project" value="InterPro"/>
</dbReference>